<dbReference type="GO" id="GO:0005886">
    <property type="term" value="C:plasma membrane"/>
    <property type="evidence" value="ECO:0007669"/>
    <property type="project" value="UniProtKB-SubCell"/>
</dbReference>
<dbReference type="GeneID" id="72187140"/>
<dbReference type="GO" id="GO:0015808">
    <property type="term" value="P:L-alanine transport"/>
    <property type="evidence" value="ECO:0007669"/>
    <property type="project" value="TreeGrafter"/>
</dbReference>
<evidence type="ECO:0000256" key="8">
    <source>
        <dbReference type="ARBA" id="ARBA00023136"/>
    </source>
</evidence>
<dbReference type="GO" id="GO:0015192">
    <property type="term" value="F:L-phenylalanine transmembrane transporter activity"/>
    <property type="evidence" value="ECO:0007669"/>
    <property type="project" value="TreeGrafter"/>
</dbReference>
<name>A0A8U0HU17_9EURY</name>
<evidence type="ECO:0000256" key="5">
    <source>
        <dbReference type="ARBA" id="ARBA00022692"/>
    </source>
</evidence>
<keyword evidence="7 10" id="KW-1133">Transmembrane helix</keyword>
<feature type="transmembrane region" description="Helical" evidence="10">
    <location>
        <begin position="76"/>
        <end position="105"/>
    </location>
</feature>
<keyword evidence="8 10" id="KW-0472">Membrane</keyword>
<keyword evidence="4" id="KW-0997">Cell inner membrane</keyword>
<dbReference type="CDD" id="cd06582">
    <property type="entry name" value="TM_PBP1_LivH_like"/>
    <property type="match status" value="1"/>
</dbReference>
<dbReference type="Proteomes" id="UP000830729">
    <property type="component" value="Chromosome"/>
</dbReference>
<comment type="subcellular location">
    <subcellularLocation>
        <location evidence="1">Cell membrane</location>
        <topology evidence="1">Multi-pass membrane protein</topology>
    </subcellularLocation>
</comment>
<dbReference type="PANTHER" id="PTHR11795">
    <property type="entry name" value="BRANCHED-CHAIN AMINO ACID TRANSPORT SYSTEM PERMEASE PROTEIN LIVH"/>
    <property type="match status" value="1"/>
</dbReference>
<dbReference type="InterPro" id="IPR052157">
    <property type="entry name" value="BCAA_transport_permease"/>
</dbReference>
<dbReference type="Pfam" id="PF02653">
    <property type="entry name" value="BPD_transp_2"/>
    <property type="match status" value="2"/>
</dbReference>
<evidence type="ECO:0000256" key="7">
    <source>
        <dbReference type="ARBA" id="ARBA00022989"/>
    </source>
</evidence>
<keyword evidence="5 10" id="KW-0812">Transmembrane</keyword>
<feature type="transmembrane region" description="Helical" evidence="10">
    <location>
        <begin position="253"/>
        <end position="273"/>
    </location>
</feature>
<proteinExistence type="inferred from homology"/>
<feature type="transmembrane region" description="Helical" evidence="10">
    <location>
        <begin position="456"/>
        <end position="472"/>
    </location>
</feature>
<feature type="transmembrane region" description="Helical" evidence="10">
    <location>
        <begin position="379"/>
        <end position="402"/>
    </location>
</feature>
<reference evidence="11 12" key="1">
    <citation type="submission" date="2022-04" db="EMBL/GenBank/DDBJ databases">
        <title>Diverse halophilic archaea isolated from saline environments.</title>
        <authorList>
            <person name="Cui H.-L."/>
        </authorList>
    </citation>
    <scope>NUCLEOTIDE SEQUENCE [LARGE SCALE GENOMIC DNA]</scope>
    <source>
        <strain evidence="11 12">XZYJT49</strain>
    </source>
</reference>
<dbReference type="AlphaFoldDB" id="A0A8U0HU17"/>
<evidence type="ECO:0000256" key="4">
    <source>
        <dbReference type="ARBA" id="ARBA00022519"/>
    </source>
</evidence>
<dbReference type="PANTHER" id="PTHR11795:SF371">
    <property type="entry name" value="HIGH-AFFINITY BRANCHED-CHAIN AMINO ACID TRANSPORT SYSTEM PERMEASE PROTEIN LIVH"/>
    <property type="match status" value="1"/>
</dbReference>
<comment type="similarity">
    <text evidence="9">Belongs to the binding-protein-dependent transport system permease family. LivHM subfamily.</text>
</comment>
<evidence type="ECO:0000256" key="1">
    <source>
        <dbReference type="ARBA" id="ARBA00004651"/>
    </source>
</evidence>
<dbReference type="GO" id="GO:0015190">
    <property type="term" value="F:L-leucine transmembrane transporter activity"/>
    <property type="evidence" value="ECO:0007669"/>
    <property type="project" value="TreeGrafter"/>
</dbReference>
<keyword evidence="3" id="KW-1003">Cell membrane</keyword>
<feature type="transmembrane region" description="Helical" evidence="10">
    <location>
        <begin position="293"/>
        <end position="311"/>
    </location>
</feature>
<protein>
    <submittedName>
        <fullName evidence="11">Branched-chain amino acid ABC transporter permease</fullName>
    </submittedName>
</protein>
<accession>A0A8U0HU17</accession>
<evidence type="ECO:0000256" key="2">
    <source>
        <dbReference type="ARBA" id="ARBA00022448"/>
    </source>
</evidence>
<evidence type="ECO:0000313" key="11">
    <source>
        <dbReference type="EMBL" id="UPV74418.1"/>
    </source>
</evidence>
<sequence>MPPSTGLANAITTGLVTGSIVALGAIGLALVYNIAEVPNFAHGELLMLGAYMALFVNKPTTVPVFEMLTDAAARELTGVGMAVLFVLAAGSALATVYLLGGLPALKGSWWPGDPSPALALGVHAAVAAVLGVVVTLGFPSIWAGLLLSALMLAWIAPFLEKVIFQKFRAKDASLATMLIVTLGLSFVLRFGTQAFYGGQVRTYVVPQVGTVFGYDIGLSAAKFFDFYVTGSGFTMHVIDTGPEPDQAMFTATYSWLAFVALVGLTLVVAAAAYRWRSGGAEGYGAGHTVGPRLTAALGGIVTFVALLFALAGGGSVPDSSAFATRIRISVMRASVLFIALGMMGFLHFLLQETKLGKAMRASSDNIDLAKITGINTDRVMMATWIIAGAFAAVGGVMLGVLFSQLTVNMGFFLLLPMFAGVILGGLQSVYGAILGSYIVGLSMDVGIYAIPNIGSTYRIPIAFAILFVVLLVKPEGITGGS</sequence>
<dbReference type="GO" id="GO:0005304">
    <property type="term" value="F:L-valine transmembrane transporter activity"/>
    <property type="evidence" value="ECO:0007669"/>
    <property type="project" value="TreeGrafter"/>
</dbReference>
<feature type="transmembrane region" description="Helical" evidence="10">
    <location>
        <begin position="331"/>
        <end position="350"/>
    </location>
</feature>
<dbReference type="GO" id="GO:0042941">
    <property type="term" value="P:D-alanine transmembrane transport"/>
    <property type="evidence" value="ECO:0007669"/>
    <property type="project" value="TreeGrafter"/>
</dbReference>
<evidence type="ECO:0000256" key="6">
    <source>
        <dbReference type="ARBA" id="ARBA00022970"/>
    </source>
</evidence>
<gene>
    <name evidence="11" type="ORF">M0R89_18035</name>
</gene>
<evidence type="ECO:0000256" key="3">
    <source>
        <dbReference type="ARBA" id="ARBA00022475"/>
    </source>
</evidence>
<feature type="transmembrane region" description="Helical" evidence="10">
    <location>
        <begin position="117"/>
        <end position="135"/>
    </location>
</feature>
<dbReference type="KEGG" id="halx:M0R89_18035"/>
<evidence type="ECO:0000313" key="12">
    <source>
        <dbReference type="Proteomes" id="UP000830729"/>
    </source>
</evidence>
<keyword evidence="12" id="KW-1185">Reference proteome</keyword>
<keyword evidence="2" id="KW-0813">Transport</keyword>
<feature type="transmembrane region" description="Helical" evidence="10">
    <location>
        <begin position="408"/>
        <end position="426"/>
    </location>
</feature>
<dbReference type="EMBL" id="CP096659">
    <property type="protein sequence ID" value="UPV74418.1"/>
    <property type="molecule type" value="Genomic_DNA"/>
</dbReference>
<feature type="transmembrane region" description="Helical" evidence="10">
    <location>
        <begin position="6"/>
        <end position="32"/>
    </location>
</feature>
<keyword evidence="6" id="KW-0029">Amino-acid transport</keyword>
<dbReference type="GO" id="GO:0015188">
    <property type="term" value="F:L-isoleucine transmembrane transporter activity"/>
    <property type="evidence" value="ECO:0007669"/>
    <property type="project" value="TreeGrafter"/>
</dbReference>
<feature type="transmembrane region" description="Helical" evidence="10">
    <location>
        <begin position="172"/>
        <end position="191"/>
    </location>
</feature>
<evidence type="ECO:0000256" key="9">
    <source>
        <dbReference type="ARBA" id="ARBA00037998"/>
    </source>
</evidence>
<dbReference type="GO" id="GO:1903806">
    <property type="term" value="P:L-isoleucine import across plasma membrane"/>
    <property type="evidence" value="ECO:0007669"/>
    <property type="project" value="TreeGrafter"/>
</dbReference>
<organism evidence="11 12">
    <name type="scientific">Halorussus limi</name>
    <dbReference type="NCBI Taxonomy" id="2938695"/>
    <lineage>
        <taxon>Archaea</taxon>
        <taxon>Methanobacteriati</taxon>
        <taxon>Methanobacteriota</taxon>
        <taxon>Stenosarchaea group</taxon>
        <taxon>Halobacteria</taxon>
        <taxon>Halobacteriales</taxon>
        <taxon>Haladaptataceae</taxon>
        <taxon>Halorussus</taxon>
    </lineage>
</organism>
<evidence type="ECO:0000256" key="10">
    <source>
        <dbReference type="SAM" id="Phobius"/>
    </source>
</evidence>
<feature type="transmembrane region" description="Helical" evidence="10">
    <location>
        <begin position="141"/>
        <end position="160"/>
    </location>
</feature>
<dbReference type="RefSeq" id="WP_248650464.1">
    <property type="nucleotide sequence ID" value="NZ_CP096659.1"/>
</dbReference>
<dbReference type="InterPro" id="IPR001851">
    <property type="entry name" value="ABC_transp_permease"/>
</dbReference>